<keyword evidence="1" id="KW-0812">Transmembrane</keyword>
<dbReference type="Proteomes" id="UP000887564">
    <property type="component" value="Unplaced"/>
</dbReference>
<proteinExistence type="predicted"/>
<evidence type="ECO:0000256" key="1">
    <source>
        <dbReference type="SAM" id="Phobius"/>
    </source>
</evidence>
<accession>A0A914R9P3</accession>
<organism evidence="2 3">
    <name type="scientific">Parascaris equorum</name>
    <name type="common">Equine roundworm</name>
    <dbReference type="NCBI Taxonomy" id="6256"/>
    <lineage>
        <taxon>Eukaryota</taxon>
        <taxon>Metazoa</taxon>
        <taxon>Ecdysozoa</taxon>
        <taxon>Nematoda</taxon>
        <taxon>Chromadorea</taxon>
        <taxon>Rhabditida</taxon>
        <taxon>Spirurina</taxon>
        <taxon>Ascaridomorpha</taxon>
        <taxon>Ascaridoidea</taxon>
        <taxon>Ascarididae</taxon>
        <taxon>Parascaris</taxon>
    </lineage>
</organism>
<keyword evidence="1" id="KW-0472">Membrane</keyword>
<protein>
    <submittedName>
        <fullName evidence="3">Uncharacterized protein</fullName>
    </submittedName>
</protein>
<evidence type="ECO:0000313" key="3">
    <source>
        <dbReference type="WBParaSite" id="PEQ_0000298901-mRNA-1"/>
    </source>
</evidence>
<evidence type="ECO:0000313" key="2">
    <source>
        <dbReference type="Proteomes" id="UP000887564"/>
    </source>
</evidence>
<feature type="transmembrane region" description="Helical" evidence="1">
    <location>
        <begin position="20"/>
        <end position="42"/>
    </location>
</feature>
<keyword evidence="2" id="KW-1185">Reference proteome</keyword>
<keyword evidence="1" id="KW-1133">Transmembrane helix</keyword>
<dbReference type="WBParaSite" id="PEQ_0000298901-mRNA-1">
    <property type="protein sequence ID" value="PEQ_0000298901-mRNA-1"/>
    <property type="gene ID" value="PEQ_0000298901"/>
</dbReference>
<sequence length="83" mass="9609">MLPFVLLYKLPPPGCSCMFPLLILAKLNLLSLILIWTLAWLYNRLEVIVTYQTNISASSTGKEIHDLQYKIKRKNNMNEIHCC</sequence>
<name>A0A914R9P3_PAREQ</name>
<reference evidence="3" key="1">
    <citation type="submission" date="2022-11" db="UniProtKB">
        <authorList>
            <consortium name="WormBaseParasite"/>
        </authorList>
    </citation>
    <scope>IDENTIFICATION</scope>
</reference>
<dbReference type="AlphaFoldDB" id="A0A914R9P3"/>